<feature type="region of interest" description="Disordered" evidence="1">
    <location>
        <begin position="1"/>
        <end position="67"/>
    </location>
</feature>
<gene>
    <name evidence="2" type="ORF">Tco_0974351</name>
</gene>
<feature type="compositionally biased region" description="Basic and acidic residues" evidence="1">
    <location>
        <begin position="1"/>
        <end position="22"/>
    </location>
</feature>
<comment type="caution">
    <text evidence="2">The sequence shown here is derived from an EMBL/GenBank/DDBJ whole genome shotgun (WGS) entry which is preliminary data.</text>
</comment>
<evidence type="ECO:0000313" key="3">
    <source>
        <dbReference type="Proteomes" id="UP001151760"/>
    </source>
</evidence>
<dbReference type="EMBL" id="BQNB010016133">
    <property type="protein sequence ID" value="GJT48194.1"/>
    <property type="molecule type" value="Genomic_DNA"/>
</dbReference>
<sequence length="134" mass="15561">MEQDPHMDHDQTNEPSGPHETHDEDETGQINDEEQHNNDEFETNESNEGAEAQGETRPTRTRTQPSRFQDYVFSTNHKAFLAAITNNDEPKYFKQAAQDARWREAMQKKVKALEKNGTWTLEYLPEGKRAIDLK</sequence>
<organism evidence="2 3">
    <name type="scientific">Tanacetum coccineum</name>
    <dbReference type="NCBI Taxonomy" id="301880"/>
    <lineage>
        <taxon>Eukaryota</taxon>
        <taxon>Viridiplantae</taxon>
        <taxon>Streptophyta</taxon>
        <taxon>Embryophyta</taxon>
        <taxon>Tracheophyta</taxon>
        <taxon>Spermatophyta</taxon>
        <taxon>Magnoliopsida</taxon>
        <taxon>eudicotyledons</taxon>
        <taxon>Gunneridae</taxon>
        <taxon>Pentapetalae</taxon>
        <taxon>asterids</taxon>
        <taxon>campanulids</taxon>
        <taxon>Asterales</taxon>
        <taxon>Asteraceae</taxon>
        <taxon>Asteroideae</taxon>
        <taxon>Anthemideae</taxon>
        <taxon>Anthemidinae</taxon>
        <taxon>Tanacetum</taxon>
    </lineage>
</organism>
<dbReference type="Proteomes" id="UP001151760">
    <property type="component" value="Unassembled WGS sequence"/>
</dbReference>
<evidence type="ECO:0000313" key="2">
    <source>
        <dbReference type="EMBL" id="GJT48194.1"/>
    </source>
</evidence>
<evidence type="ECO:0000256" key="1">
    <source>
        <dbReference type="SAM" id="MobiDB-lite"/>
    </source>
</evidence>
<name>A0ABQ5EBC4_9ASTR</name>
<protein>
    <recommendedName>
        <fullName evidence="4">Reverse transcriptase</fullName>
    </recommendedName>
</protein>
<reference evidence="2" key="2">
    <citation type="submission" date="2022-01" db="EMBL/GenBank/DDBJ databases">
        <authorList>
            <person name="Yamashiro T."/>
            <person name="Shiraishi A."/>
            <person name="Satake H."/>
            <person name="Nakayama K."/>
        </authorList>
    </citation>
    <scope>NUCLEOTIDE SEQUENCE</scope>
</reference>
<reference evidence="2" key="1">
    <citation type="journal article" date="2022" name="Int. J. Mol. Sci.">
        <title>Draft Genome of Tanacetum Coccineum: Genomic Comparison of Closely Related Tanacetum-Family Plants.</title>
        <authorList>
            <person name="Yamashiro T."/>
            <person name="Shiraishi A."/>
            <person name="Nakayama K."/>
            <person name="Satake H."/>
        </authorList>
    </citation>
    <scope>NUCLEOTIDE SEQUENCE</scope>
</reference>
<accession>A0ABQ5EBC4</accession>
<evidence type="ECO:0008006" key="4">
    <source>
        <dbReference type="Google" id="ProtNLM"/>
    </source>
</evidence>
<keyword evidence="3" id="KW-1185">Reference proteome</keyword>
<proteinExistence type="predicted"/>